<proteinExistence type="predicted"/>
<dbReference type="AlphaFoldDB" id="A0A6C7EB10"/>
<organism evidence="2 3">
    <name type="scientific">Ilumatobacter coccineus (strain NBRC 103263 / KCTC 29153 / YM16-304)</name>
    <dbReference type="NCBI Taxonomy" id="1313172"/>
    <lineage>
        <taxon>Bacteria</taxon>
        <taxon>Bacillati</taxon>
        <taxon>Actinomycetota</taxon>
        <taxon>Acidimicrobiia</taxon>
        <taxon>Acidimicrobiales</taxon>
        <taxon>Ilumatobacteraceae</taxon>
        <taxon>Ilumatobacter</taxon>
    </lineage>
</organism>
<accession>A0A6C7EB10</accession>
<dbReference type="Pfam" id="PF12641">
    <property type="entry name" value="Flavodoxin_3"/>
    <property type="match status" value="1"/>
</dbReference>
<evidence type="ECO:0000313" key="2">
    <source>
        <dbReference type="EMBL" id="BAN03927.1"/>
    </source>
</evidence>
<dbReference type="GO" id="GO:0010181">
    <property type="term" value="F:FMN binding"/>
    <property type="evidence" value="ECO:0007669"/>
    <property type="project" value="InterPro"/>
</dbReference>
<reference evidence="2 3" key="1">
    <citation type="journal article" date="2013" name="Int. J. Syst. Evol. Microbiol.">
        <title>Ilumatobacter nonamiense sp. nov. and Ilumatobacter coccineum sp. nov., isolated from seashore sand.</title>
        <authorList>
            <person name="Matsumoto A."/>
            <person name="Kasai H."/>
            <person name="Matsuo Y."/>
            <person name="Shizuri Y."/>
            <person name="Ichikawa N."/>
            <person name="Fujita N."/>
            <person name="Omura S."/>
            <person name="Takahashi Y."/>
        </authorList>
    </citation>
    <scope>NUCLEOTIDE SEQUENCE [LARGE SCALE GENOMIC DNA]</scope>
    <source>
        <strain evidence="3">NBRC 103263 / KCTC 29153 / YM16-304</strain>
    </source>
</reference>
<protein>
    <recommendedName>
        <fullName evidence="1">Flavodoxin-like domain-containing protein</fullName>
    </recommendedName>
</protein>
<evidence type="ECO:0000259" key="1">
    <source>
        <dbReference type="Pfam" id="PF12641"/>
    </source>
</evidence>
<dbReference type="SUPFAM" id="SSF52218">
    <property type="entry name" value="Flavoproteins"/>
    <property type="match status" value="1"/>
</dbReference>
<name>A0A6C7EB10_ILUCY</name>
<evidence type="ECO:0000313" key="3">
    <source>
        <dbReference type="Proteomes" id="UP000011863"/>
    </source>
</evidence>
<dbReference type="Gene3D" id="3.40.50.360">
    <property type="match status" value="1"/>
</dbReference>
<dbReference type="KEGG" id="aym:YM304_36130"/>
<dbReference type="EMBL" id="AP012057">
    <property type="protein sequence ID" value="BAN03927.1"/>
    <property type="molecule type" value="Genomic_DNA"/>
</dbReference>
<gene>
    <name evidence="2" type="ORF">YM304_36130</name>
</gene>
<dbReference type="InterPro" id="IPR029039">
    <property type="entry name" value="Flavoprotein-like_sf"/>
</dbReference>
<dbReference type="InterPro" id="IPR008254">
    <property type="entry name" value="Flavodoxin/NO_synth"/>
</dbReference>
<dbReference type="Proteomes" id="UP000011863">
    <property type="component" value="Chromosome"/>
</dbReference>
<feature type="domain" description="Flavodoxin-like" evidence="1">
    <location>
        <begin position="18"/>
        <end position="108"/>
    </location>
</feature>
<keyword evidence="3" id="KW-1185">Reference proteome</keyword>
<sequence length="155" mass="16575">MWGDQLVAWQNVGVKAAILVESLTGNTWKAAEKTADLLAQERWSITGLSKVKQPDLTSIQEADLVLIGTWVHGAFVFGQAPWAINNIANLPAMRGKKAAAFCTFALHPGKALDRLTMAVGDTGAYVVGGLAISRSKLDEHSEIFAERLVGSLTTA</sequence>